<dbReference type="InterPro" id="IPR052894">
    <property type="entry name" value="AsmA-related"/>
</dbReference>
<keyword evidence="1" id="KW-0812">Transmembrane</keyword>
<keyword evidence="2" id="KW-0966">Cell projection</keyword>
<evidence type="ECO:0000256" key="1">
    <source>
        <dbReference type="SAM" id="Phobius"/>
    </source>
</evidence>
<sequence>MEQQPRAARRPLKWALWGAGIVAVVGVAGFFVAPPLVKSIAEEKLSEQLHRKVTIEGISINPYALSAEVRGFRMLEPDGKATAVSFTSLYANVEAESLFRGGIVVQEVKLVEPAVSVVRLEGTRLNWSDVIDEILNKPDDGSKSLFSVHNIRIEKGRIDIDDRPVGQKHEIADLELGVPFVSNLPSQVETFVEPLLAMKINGTPFEVRGKARPFSATRESVVDLKFDSFDLTRYLAYVPIDKPFRLPSARLSSDLQLSFAQPAGEAPSVTVKGGLGLDAVEIQHADGRPAIKLPSVKIGIDKLAPLAGELALGTVAIDKPEFVVGRDREGRISLLSLVPKPAAAKPAEPAPADSKPAKPFALSLGEFRLTGGKVDFSDDLPAGTFTKTLQDIHVSLRKFRLAGGEPAALEFGFATPSGETLENKGSVALSPLKAAGTLELAGFDLVSPKPYVAAALPGGDVVSGKFDGKIAYDVVQEAGGEPKVKLKAESLALKGVGVQLKGEKAPLLKLGALDVRDADVDLAARKVTVGEVSSKSTRVALVRDRSGDFNAQKLAGAAPAAARKPVAKPAPAAKAGPDWLVEVKRVALDDWGVRVEDRTLTPSVVLNAEPMSLKIDGLSTAKGSKAKLNLQAAINKRGKVGVGGTVGLTPLAGSLDLDLKAVDLAMLQPYVTEKVKIAITRGSVTSRGKLAFELPPGGAVKGGFKGNLTIGDFASVDKLNAADFLKWRSLYFGGMDVRLSPLAVNIDDIALTDFYTRLILNAQGGLNLREITAQRAEEEKAANDAAKANGKAPLTAPAPGVAVATTAPPPEAPIPISIKRITLQGGNIAYSDRFIKPNYDANLTGMGGKLVNLSSNPDVIAELDLRGRVDDSAPVEVIGRFNPFRQDKALDIRASVKDFELSSVSTYAGKYVGYGIEKGKLSANLNYKIVDRKLTATNQVFLDQLTFGDKVESPSALKLPVLLAVSLLKNSRGEIDLDLPIGGSLDDPQFSVGAIVVKVIVNLVTKAVTSPFALLGSMFGGNAEELAWLDFDPGFGRLPEGADTKLQSIAKVMNEKPGLKLDIAGRVDPVADRDGLRRAMLVGKVEALKVKDMAKSGESAGEDGRVRVTPDEYPALLTRVYKDEKFPKPRNMVGLTKELPVAEMEKLIITNTTVADEDVRLLAQRRAQNVKNWLVAKGQVPAERIFVLAGREGDDGKQPKARVSRTDFSLR</sequence>
<keyword evidence="1" id="KW-0472">Membrane</keyword>
<gene>
    <name evidence="2" type="ORF">GCM10007933_38290</name>
</gene>
<dbReference type="PANTHER" id="PTHR30441:SF8">
    <property type="entry name" value="DUF748 DOMAIN-CONTAINING PROTEIN"/>
    <property type="match status" value="1"/>
</dbReference>
<dbReference type="Proteomes" id="UP001157167">
    <property type="component" value="Unassembled WGS sequence"/>
</dbReference>
<dbReference type="Pfam" id="PF05359">
    <property type="entry name" value="DUF748"/>
    <property type="match status" value="2"/>
</dbReference>
<name>A0ABQ6FJD5_9RHOO</name>
<dbReference type="Gene3D" id="3.30.1330.60">
    <property type="entry name" value="OmpA-like domain"/>
    <property type="match status" value="1"/>
</dbReference>
<accession>A0ABQ6FJD5</accession>
<evidence type="ECO:0000313" key="2">
    <source>
        <dbReference type="EMBL" id="GLT24350.1"/>
    </source>
</evidence>
<keyword evidence="1" id="KW-1133">Transmembrane helix</keyword>
<keyword evidence="2" id="KW-0969">Cilium</keyword>
<comment type="caution">
    <text evidence="2">The sequence shown here is derived from an EMBL/GenBank/DDBJ whole genome shotgun (WGS) entry which is preliminary data.</text>
</comment>
<feature type="transmembrane region" description="Helical" evidence="1">
    <location>
        <begin position="12"/>
        <end position="33"/>
    </location>
</feature>
<dbReference type="PANTHER" id="PTHR30441">
    <property type="entry name" value="DUF748 DOMAIN-CONTAINING PROTEIN"/>
    <property type="match status" value="1"/>
</dbReference>
<protein>
    <submittedName>
        <fullName evidence="2">Flagellar motor protein MotB</fullName>
    </submittedName>
</protein>
<keyword evidence="3" id="KW-1185">Reference proteome</keyword>
<proteinExistence type="predicted"/>
<dbReference type="InterPro" id="IPR036737">
    <property type="entry name" value="OmpA-like_sf"/>
</dbReference>
<reference evidence="3" key="1">
    <citation type="journal article" date="2019" name="Int. J. Syst. Evol. Microbiol.">
        <title>The Global Catalogue of Microorganisms (GCM) 10K type strain sequencing project: providing services to taxonomists for standard genome sequencing and annotation.</title>
        <authorList>
            <consortium name="The Broad Institute Genomics Platform"/>
            <consortium name="The Broad Institute Genome Sequencing Center for Infectious Disease"/>
            <person name="Wu L."/>
            <person name="Ma J."/>
        </authorList>
    </citation>
    <scope>NUCLEOTIDE SEQUENCE [LARGE SCALE GENOMIC DNA]</scope>
    <source>
        <strain evidence="3">NBRC 102407</strain>
    </source>
</reference>
<dbReference type="EMBL" id="BSPX01000087">
    <property type="protein sequence ID" value="GLT24350.1"/>
    <property type="molecule type" value="Genomic_DNA"/>
</dbReference>
<evidence type="ECO:0000313" key="3">
    <source>
        <dbReference type="Proteomes" id="UP001157167"/>
    </source>
</evidence>
<organism evidence="2 3">
    <name type="scientific">Zoogloea oryzae</name>
    <dbReference type="NCBI Taxonomy" id="310767"/>
    <lineage>
        <taxon>Bacteria</taxon>
        <taxon>Pseudomonadati</taxon>
        <taxon>Pseudomonadota</taxon>
        <taxon>Betaproteobacteria</taxon>
        <taxon>Rhodocyclales</taxon>
        <taxon>Zoogloeaceae</taxon>
        <taxon>Zoogloea</taxon>
    </lineage>
</organism>
<dbReference type="InterPro" id="IPR008023">
    <property type="entry name" value="DUF748"/>
</dbReference>
<keyword evidence="2" id="KW-0282">Flagellum</keyword>